<reference evidence="7" key="2">
    <citation type="journal article" date="2021" name="PeerJ">
        <title>Extensive microbial diversity within the chicken gut microbiome revealed by metagenomics and culture.</title>
        <authorList>
            <person name="Gilroy R."/>
            <person name="Ravi A."/>
            <person name="Getino M."/>
            <person name="Pursley I."/>
            <person name="Horton D.L."/>
            <person name="Alikhan N.F."/>
            <person name="Baker D."/>
            <person name="Gharbi K."/>
            <person name="Hall N."/>
            <person name="Watson M."/>
            <person name="Adriaenssens E.M."/>
            <person name="Foster-Nyarko E."/>
            <person name="Jarju S."/>
            <person name="Secka A."/>
            <person name="Antonio M."/>
            <person name="Oren A."/>
            <person name="Chaudhuri R.R."/>
            <person name="La Ragione R."/>
            <person name="Hildebrand F."/>
            <person name="Pallen M.J."/>
        </authorList>
    </citation>
    <scope>NUCLEOTIDE SEQUENCE</scope>
    <source>
        <strain evidence="7">CHK178-757</strain>
    </source>
</reference>
<evidence type="ECO:0000256" key="5">
    <source>
        <dbReference type="PIRSR" id="PIRSR613078-1"/>
    </source>
</evidence>
<reference evidence="7" key="1">
    <citation type="submission" date="2020-10" db="EMBL/GenBank/DDBJ databases">
        <authorList>
            <person name="Gilroy R."/>
        </authorList>
    </citation>
    <scope>NUCLEOTIDE SEQUENCE</scope>
    <source>
        <strain evidence="7">CHK178-757</strain>
    </source>
</reference>
<dbReference type="InterPro" id="IPR017578">
    <property type="entry name" value="Ribazole_CobC"/>
</dbReference>
<dbReference type="GO" id="GO:0006096">
    <property type="term" value="P:glycolytic process"/>
    <property type="evidence" value="ECO:0007669"/>
    <property type="project" value="UniProtKB-KW"/>
</dbReference>
<gene>
    <name evidence="7" type="primary">cobC</name>
    <name evidence="7" type="ORF">IAB46_04220</name>
</gene>
<dbReference type="GO" id="GO:0016868">
    <property type="term" value="F:intramolecular phosphotransferase activity"/>
    <property type="evidence" value="ECO:0007669"/>
    <property type="project" value="InterPro"/>
</dbReference>
<dbReference type="SMART" id="SM00855">
    <property type="entry name" value="PGAM"/>
    <property type="match status" value="1"/>
</dbReference>
<protein>
    <recommendedName>
        <fullName evidence="4">Alpha-ribazole phosphatase</fullName>
        <ecNumber evidence="4">3.1.3.73</ecNumber>
    </recommendedName>
</protein>
<dbReference type="GO" id="GO:0043755">
    <property type="term" value="F:alpha-ribazole phosphatase activity"/>
    <property type="evidence" value="ECO:0007669"/>
    <property type="project" value="UniProtKB-UniRule"/>
</dbReference>
<dbReference type="CDD" id="cd07067">
    <property type="entry name" value="HP_PGM_like"/>
    <property type="match status" value="1"/>
</dbReference>
<dbReference type="InterPro" id="IPR005952">
    <property type="entry name" value="Phosphogly_mut1"/>
</dbReference>
<dbReference type="NCBIfam" id="TIGR03162">
    <property type="entry name" value="ribazole_cobC"/>
    <property type="match status" value="1"/>
</dbReference>
<dbReference type="InterPro" id="IPR001345">
    <property type="entry name" value="PG/BPGM_mutase_AS"/>
</dbReference>
<dbReference type="Pfam" id="PF00300">
    <property type="entry name" value="His_Phos_1"/>
    <property type="match status" value="1"/>
</dbReference>
<comment type="similarity">
    <text evidence="1">Belongs to the phosphoglycerate mutase family. BPG-dependent PGAM subfamily.</text>
</comment>
<comment type="caution">
    <text evidence="7">The sequence shown here is derived from an EMBL/GenBank/DDBJ whole genome shotgun (WGS) entry which is preliminary data.</text>
</comment>
<dbReference type="InterPro" id="IPR029033">
    <property type="entry name" value="His_PPase_superfam"/>
</dbReference>
<sequence>MRIFLVRHGETAMNQAKAYYGAMDVPLNDNGWSQAKMLGECLQGVDFDGVYISSRLRAQQTASVIVPEGNLKWHVMEGLDEMNFGQWEGLNYHQVQEQYPKAWNAWCRDWLHAAPSGGETFSHFFKRVWDAFEEIMEQAKNARCENILICAHNGTLRVILAVMCGLGEEGTWHFNFEQDGYSLVEEQWEHFTVRKMNCKDKVGLESWNIQKKH</sequence>
<evidence type="ECO:0000313" key="8">
    <source>
        <dbReference type="Proteomes" id="UP000823927"/>
    </source>
</evidence>
<feature type="binding site" evidence="6">
    <location>
        <begin position="7"/>
        <end position="14"/>
    </location>
    <ligand>
        <name>substrate</name>
    </ligand>
</feature>
<dbReference type="PANTHER" id="PTHR11931">
    <property type="entry name" value="PHOSPHOGLYCERATE MUTASE"/>
    <property type="match status" value="1"/>
</dbReference>
<evidence type="ECO:0000313" key="7">
    <source>
        <dbReference type="EMBL" id="HIS46763.1"/>
    </source>
</evidence>
<feature type="active site" description="Proton donor/acceptor" evidence="5">
    <location>
        <position position="81"/>
    </location>
</feature>
<evidence type="ECO:0000256" key="6">
    <source>
        <dbReference type="PIRSR" id="PIRSR613078-2"/>
    </source>
</evidence>
<dbReference type="GO" id="GO:0009236">
    <property type="term" value="P:cobalamin biosynthetic process"/>
    <property type="evidence" value="ECO:0007669"/>
    <property type="project" value="UniProtKB-UniRule"/>
</dbReference>
<dbReference type="SUPFAM" id="SSF53254">
    <property type="entry name" value="Phosphoglycerate mutase-like"/>
    <property type="match status" value="1"/>
</dbReference>
<evidence type="ECO:0000256" key="2">
    <source>
        <dbReference type="ARBA" id="ARBA00023152"/>
    </source>
</evidence>
<keyword evidence="2" id="KW-0324">Glycolysis</keyword>
<dbReference type="PROSITE" id="PS00175">
    <property type="entry name" value="PG_MUTASE"/>
    <property type="match status" value="1"/>
</dbReference>
<accession>A0A9D1F328</accession>
<name>A0A9D1F328_9FIRM</name>
<keyword evidence="3" id="KW-0413">Isomerase</keyword>
<proteinExistence type="inferred from homology"/>
<dbReference type="InterPro" id="IPR013078">
    <property type="entry name" value="His_Pase_superF_clade-1"/>
</dbReference>
<evidence type="ECO:0000256" key="1">
    <source>
        <dbReference type="ARBA" id="ARBA00006717"/>
    </source>
</evidence>
<evidence type="ECO:0000256" key="4">
    <source>
        <dbReference type="NCBIfam" id="TIGR03162"/>
    </source>
</evidence>
<feature type="binding site" evidence="6">
    <location>
        <position position="57"/>
    </location>
    <ligand>
        <name>substrate</name>
    </ligand>
</feature>
<dbReference type="EC" id="3.1.3.73" evidence="4"/>
<organism evidence="7 8">
    <name type="scientific">Candidatus Scybalocola faecigallinarum</name>
    <dbReference type="NCBI Taxonomy" id="2840941"/>
    <lineage>
        <taxon>Bacteria</taxon>
        <taxon>Bacillati</taxon>
        <taxon>Bacillota</taxon>
        <taxon>Clostridia</taxon>
        <taxon>Lachnospirales</taxon>
        <taxon>Lachnospiraceae</taxon>
        <taxon>Lachnospiraceae incertae sedis</taxon>
        <taxon>Candidatus Scybalocola (ex Gilroy et al. 2021)</taxon>
    </lineage>
</organism>
<feature type="active site" description="Tele-phosphohistidine intermediate" evidence="5">
    <location>
        <position position="8"/>
    </location>
</feature>
<dbReference type="Proteomes" id="UP000823927">
    <property type="component" value="Unassembled WGS sequence"/>
</dbReference>
<evidence type="ECO:0000256" key="3">
    <source>
        <dbReference type="ARBA" id="ARBA00023235"/>
    </source>
</evidence>
<dbReference type="AlphaFoldDB" id="A0A9D1F328"/>
<dbReference type="Gene3D" id="3.40.50.1240">
    <property type="entry name" value="Phosphoglycerate mutase-like"/>
    <property type="match status" value="1"/>
</dbReference>
<dbReference type="EMBL" id="DVIT01000015">
    <property type="protein sequence ID" value="HIS46763.1"/>
    <property type="molecule type" value="Genomic_DNA"/>
</dbReference>